<dbReference type="InterPro" id="IPR037396">
    <property type="entry name" value="FMN_HAD"/>
</dbReference>
<gene>
    <name evidence="7" type="ORF">NUTIK01_03170</name>
</gene>
<keyword evidence="3" id="KW-0288">FMN</keyword>
<reference evidence="7 8" key="1">
    <citation type="submission" date="2023-06" db="EMBL/GenBank/DDBJ databases">
        <title>Draft genome sequence of Novosphingobium sp. strain IK01.</title>
        <authorList>
            <person name="Hatamoto M."/>
            <person name="Ikarashi T."/>
            <person name="Yamaguchi T."/>
        </authorList>
    </citation>
    <scope>NUCLEOTIDE SEQUENCE [LARGE SCALE GENOMIC DNA]</scope>
    <source>
        <strain evidence="7 8">IK01</strain>
    </source>
</reference>
<evidence type="ECO:0000256" key="3">
    <source>
        <dbReference type="ARBA" id="ARBA00022643"/>
    </source>
</evidence>
<protein>
    <submittedName>
        <fullName evidence="7">Alpha-hydroxy acid oxidase</fullName>
    </submittedName>
</protein>
<dbReference type="Gene3D" id="3.20.20.70">
    <property type="entry name" value="Aldolase class I"/>
    <property type="match status" value="1"/>
</dbReference>
<evidence type="ECO:0000256" key="2">
    <source>
        <dbReference type="ARBA" id="ARBA00022630"/>
    </source>
</evidence>
<comment type="caution">
    <text evidence="7">The sequence shown here is derived from an EMBL/GenBank/DDBJ whole genome shotgun (WGS) entry which is preliminary data.</text>
</comment>
<dbReference type="RefSeq" id="WP_317973395.1">
    <property type="nucleotide sequence ID" value="NZ_BTFW01000001.1"/>
</dbReference>
<dbReference type="PANTHER" id="PTHR10578:SF107">
    <property type="entry name" value="2-HYDROXYACID OXIDASE 1"/>
    <property type="match status" value="1"/>
</dbReference>
<organism evidence="7 8">
    <name type="scientific">Novosphingobium pituita</name>
    <dbReference type="NCBI Taxonomy" id="3056842"/>
    <lineage>
        <taxon>Bacteria</taxon>
        <taxon>Pseudomonadati</taxon>
        <taxon>Pseudomonadota</taxon>
        <taxon>Alphaproteobacteria</taxon>
        <taxon>Sphingomonadales</taxon>
        <taxon>Sphingomonadaceae</taxon>
        <taxon>Novosphingobium</taxon>
    </lineage>
</organism>
<dbReference type="PIRSF" id="PIRSF000138">
    <property type="entry name" value="Al-hdrx_acd_dh"/>
    <property type="match status" value="1"/>
</dbReference>
<dbReference type="InterPro" id="IPR000262">
    <property type="entry name" value="FMN-dep_DH"/>
</dbReference>
<dbReference type="InterPro" id="IPR012133">
    <property type="entry name" value="Alpha-hydoxy_acid_DH_FMN"/>
</dbReference>
<evidence type="ECO:0000256" key="4">
    <source>
        <dbReference type="ARBA" id="ARBA00023002"/>
    </source>
</evidence>
<comment type="similarity">
    <text evidence="5">Belongs to the FMN-dependent alpha-hydroxy acid dehydrogenase family.</text>
</comment>
<keyword evidence="2" id="KW-0285">Flavoprotein</keyword>
<keyword evidence="8" id="KW-1185">Reference proteome</keyword>
<name>A0ABQ6P3U5_9SPHN</name>
<proteinExistence type="inferred from homology"/>
<dbReference type="Pfam" id="PF01070">
    <property type="entry name" value="FMN_dh"/>
    <property type="match status" value="1"/>
</dbReference>
<evidence type="ECO:0000256" key="1">
    <source>
        <dbReference type="ARBA" id="ARBA00001917"/>
    </source>
</evidence>
<comment type="cofactor">
    <cofactor evidence="1">
        <name>FMN</name>
        <dbReference type="ChEBI" id="CHEBI:58210"/>
    </cofactor>
</comment>
<dbReference type="PROSITE" id="PS51349">
    <property type="entry name" value="FMN_HYDROXY_ACID_DH_2"/>
    <property type="match status" value="1"/>
</dbReference>
<dbReference type="InterPro" id="IPR013785">
    <property type="entry name" value="Aldolase_TIM"/>
</dbReference>
<dbReference type="EMBL" id="BTFW01000001">
    <property type="protein sequence ID" value="GMM59540.1"/>
    <property type="molecule type" value="Genomic_DNA"/>
</dbReference>
<evidence type="ECO:0000256" key="5">
    <source>
        <dbReference type="ARBA" id="ARBA00024042"/>
    </source>
</evidence>
<evidence type="ECO:0000313" key="7">
    <source>
        <dbReference type="EMBL" id="GMM59540.1"/>
    </source>
</evidence>
<evidence type="ECO:0000313" key="8">
    <source>
        <dbReference type="Proteomes" id="UP001187221"/>
    </source>
</evidence>
<evidence type="ECO:0000259" key="6">
    <source>
        <dbReference type="PROSITE" id="PS51349"/>
    </source>
</evidence>
<dbReference type="PANTHER" id="PTHR10578">
    <property type="entry name" value="S -2-HYDROXY-ACID OXIDASE-RELATED"/>
    <property type="match status" value="1"/>
</dbReference>
<keyword evidence="4" id="KW-0560">Oxidoreductase</keyword>
<dbReference type="SUPFAM" id="SSF51395">
    <property type="entry name" value="FMN-linked oxidoreductases"/>
    <property type="match status" value="1"/>
</dbReference>
<accession>A0ABQ6P3U5</accession>
<dbReference type="Proteomes" id="UP001187221">
    <property type="component" value="Unassembled WGS sequence"/>
</dbReference>
<feature type="domain" description="FMN hydroxy acid dehydrogenase" evidence="6">
    <location>
        <begin position="15"/>
        <end position="375"/>
    </location>
</feature>
<sequence>MGGAVLPLRRYRRGGPVDRALSIAELRAMALHRLPAIAAEYLEGGAEEEVSLQANRAAFDRLRFRPRLAEGAQGGQGFPYVIAPTGLNGLYWRGADMALARAAAAAGVPFTQSTVSNVRLEEIAAVPGIDHWFQLYLFSQMAMVEQLLARAAGAGVRTLVVTVDANTFGNREWNTRLYAAEARPSFAARLDVLRHPRWLAQVYRHGLPGFPNIAEWLGEGAGDLLQASQWLRCNIAPTVRWEELAQVRRLWSGRMLVKGIGHVADARRAMALGADGVVLGNHGGRQLDGAVSGMDLLAETREALGEKAMVLVEGGIRRGTDLLKAQRLGADAAMGGRATLYGVAVAGEAGAARALAILRQEYERSQILLGDGDVV</sequence>